<sequence length="80" mass="9002">MSTSSSAFTEPDRPTDLQIRFLTIGGSYVDVTGPGHSSDKHRWDCHGCKDTSRYPEENHLWDIREKANTHASLCRAIPLT</sequence>
<comment type="caution">
    <text evidence="1">The sequence shown here is derived from an EMBL/GenBank/DDBJ whole genome shotgun (WGS) entry which is preliminary data.</text>
</comment>
<proteinExistence type="predicted"/>
<dbReference type="Proteomes" id="UP000419138">
    <property type="component" value="Unassembled WGS sequence"/>
</dbReference>
<evidence type="ECO:0000313" key="2">
    <source>
        <dbReference type="Proteomes" id="UP000419138"/>
    </source>
</evidence>
<dbReference type="AlphaFoldDB" id="A0A646KKM4"/>
<organism evidence="1 2">
    <name type="scientific">Streptomyces jumonjinensis</name>
    <dbReference type="NCBI Taxonomy" id="1945"/>
    <lineage>
        <taxon>Bacteria</taxon>
        <taxon>Bacillati</taxon>
        <taxon>Actinomycetota</taxon>
        <taxon>Actinomycetes</taxon>
        <taxon>Kitasatosporales</taxon>
        <taxon>Streptomycetaceae</taxon>
        <taxon>Streptomyces</taxon>
    </lineage>
</organism>
<name>A0A646KKM4_STRJU</name>
<dbReference type="OrthoDB" id="3855268at2"/>
<dbReference type="EMBL" id="VCLA01000157">
    <property type="protein sequence ID" value="MQT02842.1"/>
    <property type="molecule type" value="Genomic_DNA"/>
</dbReference>
<accession>A0A646KKM4</accession>
<dbReference type="RefSeq" id="WP_153524412.1">
    <property type="nucleotide sequence ID" value="NZ_JBEPDZ010000038.1"/>
</dbReference>
<keyword evidence="2" id="KW-1185">Reference proteome</keyword>
<protein>
    <submittedName>
        <fullName evidence="1">Uncharacterized protein</fullName>
    </submittedName>
</protein>
<evidence type="ECO:0000313" key="1">
    <source>
        <dbReference type="EMBL" id="MQT02842.1"/>
    </source>
</evidence>
<gene>
    <name evidence="1" type="ORF">FF041_22420</name>
</gene>
<reference evidence="1 2" key="1">
    <citation type="submission" date="2019-05" db="EMBL/GenBank/DDBJ databases">
        <title>Comparative genomics and metabolomics analyses of clavulanic acid producing Streptomyces species provides insight into specialized metabolism and evolution of beta-lactam biosynthetic gene clusters.</title>
        <authorList>
            <person name="Moore M.A."/>
            <person name="Cruz-Morales P."/>
            <person name="Barona Gomez F."/>
            <person name="Kapil T."/>
        </authorList>
    </citation>
    <scope>NUCLEOTIDE SEQUENCE [LARGE SCALE GENOMIC DNA]</scope>
    <source>
        <strain evidence="1 2">NRRL 5741</strain>
    </source>
</reference>